<feature type="compositionally biased region" description="Polar residues" evidence="1">
    <location>
        <begin position="115"/>
        <end position="140"/>
    </location>
</feature>
<feature type="region of interest" description="Disordered" evidence="1">
    <location>
        <begin position="115"/>
        <end position="184"/>
    </location>
</feature>
<dbReference type="Proteomes" id="UP000887565">
    <property type="component" value="Unplaced"/>
</dbReference>
<protein>
    <submittedName>
        <fullName evidence="3">Uncharacterized protein</fullName>
    </submittedName>
</protein>
<feature type="compositionally biased region" description="Low complexity" evidence="1">
    <location>
        <begin position="141"/>
        <end position="176"/>
    </location>
</feature>
<dbReference type="WBParaSite" id="nRc.2.0.1.t23549-RA">
    <property type="protein sequence ID" value="nRc.2.0.1.t23549-RA"/>
    <property type="gene ID" value="nRc.2.0.1.g23549"/>
</dbReference>
<name>A0A915JAP4_ROMCU</name>
<keyword evidence="2" id="KW-1185">Reference proteome</keyword>
<evidence type="ECO:0000313" key="3">
    <source>
        <dbReference type="WBParaSite" id="nRc.2.0.1.t23549-RA"/>
    </source>
</evidence>
<sequence>MKNDEDENLICIKCNIKIHGSCRAHPHSALCLDQETAVTDQYVADASSSAPSPKVHSIIINDVNENERYYYIKEGRYRIHRSQNDLSSSPVDLSENHQDQKLSVDPVYLALKRGNQMSISKRRQLSPTTPNNDSSSGMLKSSNSRSTSPVTSPAVSQSPPMTSSAPSSAHSKSNLSIEDCRSKF</sequence>
<reference evidence="3" key="1">
    <citation type="submission" date="2022-11" db="UniProtKB">
        <authorList>
            <consortium name="WormBaseParasite"/>
        </authorList>
    </citation>
    <scope>IDENTIFICATION</scope>
</reference>
<proteinExistence type="predicted"/>
<organism evidence="2 3">
    <name type="scientific">Romanomermis culicivorax</name>
    <name type="common">Nematode worm</name>
    <dbReference type="NCBI Taxonomy" id="13658"/>
    <lineage>
        <taxon>Eukaryota</taxon>
        <taxon>Metazoa</taxon>
        <taxon>Ecdysozoa</taxon>
        <taxon>Nematoda</taxon>
        <taxon>Enoplea</taxon>
        <taxon>Dorylaimia</taxon>
        <taxon>Mermithida</taxon>
        <taxon>Mermithoidea</taxon>
        <taxon>Mermithidae</taxon>
        <taxon>Romanomermis</taxon>
    </lineage>
</organism>
<accession>A0A915JAP4</accession>
<dbReference type="AlphaFoldDB" id="A0A915JAP4"/>
<evidence type="ECO:0000256" key="1">
    <source>
        <dbReference type="SAM" id="MobiDB-lite"/>
    </source>
</evidence>
<evidence type="ECO:0000313" key="2">
    <source>
        <dbReference type="Proteomes" id="UP000887565"/>
    </source>
</evidence>